<dbReference type="Proteomes" id="UP001408594">
    <property type="component" value="Unassembled WGS sequence"/>
</dbReference>
<dbReference type="Pfam" id="PF24732">
    <property type="entry name" value="ParE_like"/>
    <property type="match status" value="1"/>
</dbReference>
<accession>A0ABP9WQ25</accession>
<dbReference type="InterPro" id="IPR056925">
    <property type="entry name" value="ParE-like"/>
</dbReference>
<evidence type="ECO:0000313" key="3">
    <source>
        <dbReference type="Proteomes" id="UP001408594"/>
    </source>
</evidence>
<protein>
    <recommendedName>
        <fullName evidence="1">ParE-like toxin domain-containing protein</fullName>
    </recommendedName>
</protein>
<dbReference type="RefSeq" id="WP_345550883.1">
    <property type="nucleotide sequence ID" value="NZ_BAABRT010000013.1"/>
</dbReference>
<reference evidence="2 3" key="1">
    <citation type="submission" date="2024-02" db="EMBL/GenBank/DDBJ databases">
        <title>Microbulbifer aestuariivivens NBRC 112533.</title>
        <authorList>
            <person name="Ichikawa N."/>
            <person name="Katano-Makiyama Y."/>
            <person name="Hidaka K."/>
        </authorList>
    </citation>
    <scope>NUCLEOTIDE SEQUENCE [LARGE SCALE GENOMIC DNA]</scope>
    <source>
        <strain evidence="2 3">NBRC 112533</strain>
    </source>
</reference>
<keyword evidence="3" id="KW-1185">Reference proteome</keyword>
<evidence type="ECO:0000313" key="2">
    <source>
        <dbReference type="EMBL" id="GAA5525297.1"/>
    </source>
</evidence>
<proteinExistence type="predicted"/>
<gene>
    <name evidence="2" type="ORF">Maes01_01863</name>
</gene>
<sequence>MTSLQQILSKCPHQVPDCHIQRAKELHQQLAEGTSFNRLGGKRIKQSPHIIRFKIGRGWRLLYREHGPRLVPYCLIARQCFDTTIKRR</sequence>
<name>A0ABP9WQ25_9GAMM</name>
<feature type="domain" description="ParE-like toxin" evidence="1">
    <location>
        <begin position="19"/>
        <end position="76"/>
    </location>
</feature>
<evidence type="ECO:0000259" key="1">
    <source>
        <dbReference type="Pfam" id="PF24732"/>
    </source>
</evidence>
<dbReference type="EMBL" id="BAABRT010000013">
    <property type="protein sequence ID" value="GAA5525297.1"/>
    <property type="molecule type" value="Genomic_DNA"/>
</dbReference>
<comment type="caution">
    <text evidence="2">The sequence shown here is derived from an EMBL/GenBank/DDBJ whole genome shotgun (WGS) entry which is preliminary data.</text>
</comment>
<organism evidence="2 3">
    <name type="scientific">Microbulbifer aestuariivivens</name>
    <dbReference type="NCBI Taxonomy" id="1908308"/>
    <lineage>
        <taxon>Bacteria</taxon>
        <taxon>Pseudomonadati</taxon>
        <taxon>Pseudomonadota</taxon>
        <taxon>Gammaproteobacteria</taxon>
        <taxon>Cellvibrionales</taxon>
        <taxon>Microbulbiferaceae</taxon>
        <taxon>Microbulbifer</taxon>
    </lineage>
</organism>